<protein>
    <submittedName>
        <fullName evidence="1">EamA family transporter</fullName>
    </submittedName>
</protein>
<sequence>MSVTAASLAAAAFGAGDFLGGVAARGSDWRRVVLVALAAGLLVLVVAACFEGRPPATLPLTWCLTAGAGFAVGVSLLYRALAEGQMTQVAPITAVVAIAVPTVVDILTGKAVTGYLFLGLGAAGLSSALLSGLSGGLYESIRNRSVIIVAIGAGFGLALFYIGLDRVDAAGGGIWGLLLVRATAFVLVAAVALKRGRSEVLHPRSLGVAVCAGLLDGTANLMLMLAFVTGGLAETAAVASLYPVATILLAVAVLRERPSIPQGIGLLLAIPAVLLLKSS</sequence>
<gene>
    <name evidence="1" type="ORF">NKI81_16815</name>
</gene>
<accession>A0ACC6T0P5</accession>
<name>A0ACC6T0P5_9HYPH</name>
<evidence type="ECO:0000313" key="2">
    <source>
        <dbReference type="Proteomes" id="UP001480082"/>
    </source>
</evidence>
<evidence type="ECO:0000313" key="1">
    <source>
        <dbReference type="EMBL" id="MER9285612.1"/>
    </source>
</evidence>
<dbReference type="Proteomes" id="UP001480082">
    <property type="component" value="Unassembled WGS sequence"/>
</dbReference>
<proteinExistence type="predicted"/>
<dbReference type="EMBL" id="JAMYRI010000009">
    <property type="protein sequence ID" value="MER9285612.1"/>
    <property type="molecule type" value="Genomic_DNA"/>
</dbReference>
<reference evidence="1 2" key="1">
    <citation type="journal article" date="2024" name="Proc. Natl. Acad. Sci. U.S.A.">
        <title>The evolutionary genomics of adaptation to stress in wild rhizobium bacteria.</title>
        <authorList>
            <person name="Kehlet-Delgado H."/>
            <person name="Montoya A.P."/>
            <person name="Jensen K.T."/>
            <person name="Wendlandt C.E."/>
            <person name="Dexheimer C."/>
            <person name="Roberts M."/>
            <person name="Torres Martinez L."/>
            <person name="Friesen M.L."/>
            <person name="Griffitts J.S."/>
            <person name="Porter S.S."/>
        </authorList>
    </citation>
    <scope>NUCLEOTIDE SEQUENCE [LARGE SCALE GENOMIC DNA]</scope>
    <source>
        <strain evidence="1 2">M0468</strain>
    </source>
</reference>
<comment type="caution">
    <text evidence="1">The sequence shown here is derived from an EMBL/GenBank/DDBJ whole genome shotgun (WGS) entry which is preliminary data.</text>
</comment>
<keyword evidence="2" id="KW-1185">Reference proteome</keyword>
<organism evidence="1 2">
    <name type="scientific">Mesorhizobium australicum</name>
    <dbReference type="NCBI Taxonomy" id="536018"/>
    <lineage>
        <taxon>Bacteria</taxon>
        <taxon>Pseudomonadati</taxon>
        <taxon>Pseudomonadota</taxon>
        <taxon>Alphaproteobacteria</taxon>
        <taxon>Hyphomicrobiales</taxon>
        <taxon>Phyllobacteriaceae</taxon>
        <taxon>Mesorhizobium</taxon>
    </lineage>
</organism>